<keyword evidence="6" id="KW-1003">Cell membrane</keyword>
<comment type="subcellular location">
    <subcellularLocation>
        <location evidence="6">Cell membrane</location>
        <topology evidence="6">Multi-pass membrane protein</topology>
    </subcellularLocation>
    <subcellularLocation>
        <location evidence="1">Membrane</location>
        <topology evidence="1">Multi-pass membrane protein</topology>
    </subcellularLocation>
</comment>
<feature type="domain" description="ABC transmembrane type-2" evidence="8">
    <location>
        <begin position="58"/>
        <end position="284"/>
    </location>
</feature>
<dbReference type="InterPro" id="IPR051784">
    <property type="entry name" value="Nod_factor_ABC_transporter"/>
</dbReference>
<dbReference type="AlphaFoldDB" id="A0A239FWS6"/>
<feature type="transmembrane region" description="Helical" evidence="6">
    <location>
        <begin position="144"/>
        <end position="163"/>
    </location>
</feature>
<organism evidence="9 10">
    <name type="scientific">Geodermatophilus pulveris</name>
    <dbReference type="NCBI Taxonomy" id="1564159"/>
    <lineage>
        <taxon>Bacteria</taxon>
        <taxon>Bacillati</taxon>
        <taxon>Actinomycetota</taxon>
        <taxon>Actinomycetes</taxon>
        <taxon>Geodermatophilales</taxon>
        <taxon>Geodermatophilaceae</taxon>
        <taxon>Geodermatophilus</taxon>
    </lineage>
</organism>
<keyword evidence="10" id="KW-1185">Reference proteome</keyword>
<evidence type="ECO:0000256" key="5">
    <source>
        <dbReference type="ARBA" id="ARBA00023251"/>
    </source>
</evidence>
<name>A0A239FWS6_9ACTN</name>
<proteinExistence type="inferred from homology"/>
<evidence type="ECO:0000256" key="6">
    <source>
        <dbReference type="RuleBase" id="RU361157"/>
    </source>
</evidence>
<dbReference type="Pfam" id="PF01061">
    <property type="entry name" value="ABC2_membrane"/>
    <property type="match status" value="1"/>
</dbReference>
<evidence type="ECO:0000256" key="3">
    <source>
        <dbReference type="ARBA" id="ARBA00022989"/>
    </source>
</evidence>
<feature type="transmembrane region" description="Helical" evidence="6">
    <location>
        <begin position="169"/>
        <end position="189"/>
    </location>
</feature>
<dbReference type="RefSeq" id="WP_089305976.1">
    <property type="nucleotide sequence ID" value="NZ_FZOO01000005.1"/>
</dbReference>
<dbReference type="PROSITE" id="PS51012">
    <property type="entry name" value="ABC_TM2"/>
    <property type="match status" value="1"/>
</dbReference>
<keyword evidence="6" id="KW-0813">Transport</keyword>
<sequence length="285" mass="29938">MSTGTTTSAGPDRADALRPVGRPGRPPAQEYRPLLGWAVTDALTVTRRNLVGQLRQPQILVFAAIQPIMFTLLFRYVFGGAITVPGVDYVDYLMAGVFVQTVVFGGIATAVGLTEDLASGVVDRFRSLPMARSAVLTGRVLADVARNLLSITLMVAVGLAVGFRPDSVAGLLAAVGLLLLLGVAFSWYYALVGLVVGNAEAAQAAGFLVIFPLTFASSAFVPTGSMPGWLRAFADNQPITAAIDAIRALVLGQPLGEVVPVALAWIAAITVVMAALAITRYRRAR</sequence>
<keyword evidence="4 6" id="KW-0472">Membrane</keyword>
<dbReference type="PANTHER" id="PTHR43229">
    <property type="entry name" value="NODULATION PROTEIN J"/>
    <property type="match status" value="1"/>
</dbReference>
<dbReference type="EMBL" id="FZOO01000005">
    <property type="protein sequence ID" value="SNS61185.1"/>
    <property type="molecule type" value="Genomic_DNA"/>
</dbReference>
<dbReference type="GO" id="GO:0043190">
    <property type="term" value="C:ATP-binding cassette (ABC) transporter complex"/>
    <property type="evidence" value="ECO:0007669"/>
    <property type="project" value="InterPro"/>
</dbReference>
<evidence type="ECO:0000256" key="4">
    <source>
        <dbReference type="ARBA" id="ARBA00023136"/>
    </source>
</evidence>
<dbReference type="GO" id="GO:0046677">
    <property type="term" value="P:response to antibiotic"/>
    <property type="evidence" value="ECO:0007669"/>
    <property type="project" value="UniProtKB-KW"/>
</dbReference>
<evidence type="ECO:0000313" key="10">
    <source>
        <dbReference type="Proteomes" id="UP000198373"/>
    </source>
</evidence>
<keyword evidence="2 6" id="KW-0812">Transmembrane</keyword>
<feature type="transmembrane region" description="Helical" evidence="6">
    <location>
        <begin position="98"/>
        <end position="123"/>
    </location>
</feature>
<feature type="transmembrane region" description="Helical" evidence="6">
    <location>
        <begin position="258"/>
        <end position="279"/>
    </location>
</feature>
<evidence type="ECO:0000256" key="1">
    <source>
        <dbReference type="ARBA" id="ARBA00004141"/>
    </source>
</evidence>
<dbReference type="InterPro" id="IPR013525">
    <property type="entry name" value="ABC2_TM"/>
</dbReference>
<evidence type="ECO:0000259" key="8">
    <source>
        <dbReference type="PROSITE" id="PS51012"/>
    </source>
</evidence>
<evidence type="ECO:0000256" key="7">
    <source>
        <dbReference type="SAM" id="MobiDB-lite"/>
    </source>
</evidence>
<dbReference type="PIRSF" id="PIRSF006648">
    <property type="entry name" value="DrrB"/>
    <property type="match status" value="1"/>
</dbReference>
<accession>A0A239FWS6</accession>
<dbReference type="Proteomes" id="UP000198373">
    <property type="component" value="Unassembled WGS sequence"/>
</dbReference>
<dbReference type="InterPro" id="IPR000412">
    <property type="entry name" value="ABC_2_transport"/>
</dbReference>
<dbReference type="PANTHER" id="PTHR43229:SF2">
    <property type="entry name" value="NODULATION PROTEIN J"/>
    <property type="match status" value="1"/>
</dbReference>
<gene>
    <name evidence="9" type="ORF">SAMN06893096_105284</name>
</gene>
<dbReference type="GO" id="GO:0140359">
    <property type="term" value="F:ABC-type transporter activity"/>
    <property type="evidence" value="ECO:0007669"/>
    <property type="project" value="InterPro"/>
</dbReference>
<reference evidence="10" key="1">
    <citation type="submission" date="2017-06" db="EMBL/GenBank/DDBJ databases">
        <authorList>
            <person name="Varghese N."/>
            <person name="Submissions S."/>
        </authorList>
    </citation>
    <scope>NUCLEOTIDE SEQUENCE [LARGE SCALE GENOMIC DNA]</scope>
    <source>
        <strain evidence="10">DSM 46839</strain>
    </source>
</reference>
<keyword evidence="5" id="KW-0046">Antibiotic resistance</keyword>
<dbReference type="OrthoDB" id="3370990at2"/>
<protein>
    <recommendedName>
        <fullName evidence="6">Transport permease protein</fullName>
    </recommendedName>
</protein>
<feature type="transmembrane region" description="Helical" evidence="6">
    <location>
        <begin position="59"/>
        <end position="78"/>
    </location>
</feature>
<keyword evidence="3 6" id="KW-1133">Transmembrane helix</keyword>
<evidence type="ECO:0000256" key="2">
    <source>
        <dbReference type="ARBA" id="ARBA00022692"/>
    </source>
</evidence>
<evidence type="ECO:0000313" key="9">
    <source>
        <dbReference type="EMBL" id="SNS61185.1"/>
    </source>
</evidence>
<feature type="transmembrane region" description="Helical" evidence="6">
    <location>
        <begin position="201"/>
        <end position="221"/>
    </location>
</feature>
<dbReference type="InterPro" id="IPR047817">
    <property type="entry name" value="ABC2_TM_bact-type"/>
</dbReference>
<comment type="similarity">
    <text evidence="6">Belongs to the ABC-2 integral membrane protein family.</text>
</comment>
<feature type="region of interest" description="Disordered" evidence="7">
    <location>
        <begin position="1"/>
        <end position="28"/>
    </location>
</feature>